<proteinExistence type="predicted"/>
<reference evidence="2" key="1">
    <citation type="journal article" date="2017" name="Nature">
        <title>The sunflower genome provides insights into oil metabolism, flowering and Asterid evolution.</title>
        <authorList>
            <person name="Badouin H."/>
            <person name="Gouzy J."/>
            <person name="Grassa C.J."/>
            <person name="Murat F."/>
            <person name="Staton S.E."/>
            <person name="Cottret L."/>
            <person name="Lelandais-Briere C."/>
            <person name="Owens G.L."/>
            <person name="Carrere S."/>
            <person name="Mayjonade B."/>
            <person name="Legrand L."/>
            <person name="Gill N."/>
            <person name="Kane N.C."/>
            <person name="Bowers J.E."/>
            <person name="Hubner S."/>
            <person name="Bellec A."/>
            <person name="Berard A."/>
            <person name="Berges H."/>
            <person name="Blanchet N."/>
            <person name="Boniface M.C."/>
            <person name="Brunel D."/>
            <person name="Catrice O."/>
            <person name="Chaidir N."/>
            <person name="Claudel C."/>
            <person name="Donnadieu C."/>
            <person name="Faraut T."/>
            <person name="Fievet G."/>
            <person name="Helmstetter N."/>
            <person name="King M."/>
            <person name="Knapp S.J."/>
            <person name="Lai Z."/>
            <person name="Le Paslier M.C."/>
            <person name="Lippi Y."/>
            <person name="Lorenzon L."/>
            <person name="Mandel J.R."/>
            <person name="Marage G."/>
            <person name="Marchand G."/>
            <person name="Marquand E."/>
            <person name="Bret-Mestries E."/>
            <person name="Morien E."/>
            <person name="Nambeesan S."/>
            <person name="Nguyen T."/>
            <person name="Pegot-Espagnet P."/>
            <person name="Pouilly N."/>
            <person name="Raftis F."/>
            <person name="Sallet E."/>
            <person name="Schiex T."/>
            <person name="Thomas J."/>
            <person name="Vandecasteele C."/>
            <person name="Vares D."/>
            <person name="Vear F."/>
            <person name="Vautrin S."/>
            <person name="Crespi M."/>
            <person name="Mangin B."/>
            <person name="Burke J.M."/>
            <person name="Salse J."/>
            <person name="Munos S."/>
            <person name="Vincourt P."/>
            <person name="Rieseberg L.H."/>
            <person name="Langlade N.B."/>
        </authorList>
    </citation>
    <scope>NUCLEOTIDE SEQUENCE</scope>
    <source>
        <tissue evidence="2">Leaves</tissue>
    </source>
</reference>
<keyword evidence="1" id="KW-0472">Membrane</keyword>
<feature type="transmembrane region" description="Helical" evidence="1">
    <location>
        <begin position="148"/>
        <end position="168"/>
    </location>
</feature>
<accession>A0A9K3JT28</accession>
<dbReference type="Proteomes" id="UP000215914">
    <property type="component" value="Unassembled WGS sequence"/>
</dbReference>
<evidence type="ECO:0000256" key="1">
    <source>
        <dbReference type="SAM" id="Phobius"/>
    </source>
</evidence>
<evidence type="ECO:0000313" key="3">
    <source>
        <dbReference type="Proteomes" id="UP000215914"/>
    </source>
</evidence>
<evidence type="ECO:0000313" key="2">
    <source>
        <dbReference type="EMBL" id="KAF5820786.1"/>
    </source>
</evidence>
<keyword evidence="3" id="KW-1185">Reference proteome</keyword>
<dbReference type="EMBL" id="MNCJ02000316">
    <property type="protein sequence ID" value="KAF5820786.1"/>
    <property type="molecule type" value="Genomic_DNA"/>
</dbReference>
<dbReference type="AlphaFoldDB" id="A0A9K3JT28"/>
<keyword evidence="1" id="KW-1133">Transmembrane helix</keyword>
<dbReference type="Gramene" id="mRNA:HanXRQr2_Chr01g0006131">
    <property type="protein sequence ID" value="CDS:HanXRQr2_Chr01g0006131.1"/>
    <property type="gene ID" value="HanXRQr2_Chr01g0006131"/>
</dbReference>
<organism evidence="2 3">
    <name type="scientific">Helianthus annuus</name>
    <name type="common">Common sunflower</name>
    <dbReference type="NCBI Taxonomy" id="4232"/>
    <lineage>
        <taxon>Eukaryota</taxon>
        <taxon>Viridiplantae</taxon>
        <taxon>Streptophyta</taxon>
        <taxon>Embryophyta</taxon>
        <taxon>Tracheophyta</taxon>
        <taxon>Spermatophyta</taxon>
        <taxon>Magnoliopsida</taxon>
        <taxon>eudicotyledons</taxon>
        <taxon>Gunneridae</taxon>
        <taxon>Pentapetalae</taxon>
        <taxon>asterids</taxon>
        <taxon>campanulids</taxon>
        <taxon>Asterales</taxon>
        <taxon>Asteraceae</taxon>
        <taxon>Asteroideae</taxon>
        <taxon>Heliantheae alliance</taxon>
        <taxon>Heliantheae</taxon>
        <taxon>Helianthus</taxon>
    </lineage>
</organism>
<reference evidence="2" key="2">
    <citation type="submission" date="2020-06" db="EMBL/GenBank/DDBJ databases">
        <title>Helianthus annuus Genome sequencing and assembly Release 2.</title>
        <authorList>
            <person name="Gouzy J."/>
            <person name="Langlade N."/>
            <person name="Munos S."/>
        </authorList>
    </citation>
    <scope>NUCLEOTIDE SEQUENCE</scope>
    <source>
        <tissue evidence="2">Leaves</tissue>
    </source>
</reference>
<feature type="transmembrane region" description="Helical" evidence="1">
    <location>
        <begin position="174"/>
        <end position="195"/>
    </location>
</feature>
<comment type="caution">
    <text evidence="2">The sequence shown here is derived from an EMBL/GenBank/DDBJ whole genome shotgun (WGS) entry which is preliminary data.</text>
</comment>
<protein>
    <submittedName>
        <fullName evidence="2">Uncharacterized protein</fullName>
    </submittedName>
</protein>
<sequence length="283" mass="30840">MYANIELEDIMCSKFEQFSTFRVSSLMGSLFVVTKFFKLFAPEIDKVFKPSGILNSASSCFTLGHSQILRACKDCGSSPPKSSILSQYLISRTSRFFGRHDDENTLVSSRQLSIYKLFKESKPLNGCFPLYIVFNFLLLRSDKSSKGILNSGLSLFGSFSGFSLFGSFSGLSLFNSFSGLSVFGCFSGLLVFGSFSDLSLFGSFSGLSLFGSFSGLSVFGCFSGLLVFGSFSDLSLFGSFLGLSLFGSFSWKTVTISLHFSIQHPFKLGSIDTSKSDGMPLSL</sequence>
<gene>
    <name evidence="2" type="ORF">HanXRQr2_Chr01g0006131</name>
</gene>
<feature type="transmembrane region" description="Helical" evidence="1">
    <location>
        <begin position="207"/>
        <end position="228"/>
    </location>
</feature>
<keyword evidence="1" id="KW-0812">Transmembrane</keyword>
<name>A0A9K3JT28_HELAN</name>